<evidence type="ECO:0000259" key="7">
    <source>
        <dbReference type="Pfam" id="PF08386"/>
    </source>
</evidence>
<dbReference type="Gene3D" id="3.40.50.1820">
    <property type="entry name" value="alpha/beta hydrolase"/>
    <property type="match status" value="1"/>
</dbReference>
<evidence type="ECO:0000256" key="3">
    <source>
        <dbReference type="ARBA" id="ARBA00022801"/>
    </source>
</evidence>
<dbReference type="PANTHER" id="PTHR43248">
    <property type="entry name" value="2-SUCCINYL-6-HYDROXY-2,4-CYCLOHEXADIENE-1-CARBOXYLATE SYNTHASE"/>
    <property type="match status" value="1"/>
</dbReference>
<evidence type="ECO:0000313" key="8">
    <source>
        <dbReference type="EMBL" id="TDC28510.1"/>
    </source>
</evidence>
<feature type="signal peptide" evidence="5">
    <location>
        <begin position="1"/>
        <end position="39"/>
    </location>
</feature>
<name>A0A4R4Q0U0_9ACTN</name>
<comment type="similarity">
    <text evidence="1">Belongs to the peptidase S33 family.</text>
</comment>
<evidence type="ECO:0000256" key="5">
    <source>
        <dbReference type="SAM" id="SignalP"/>
    </source>
</evidence>
<organism evidence="8 9">
    <name type="scientific">Kribbella albertanoniae</name>
    <dbReference type="NCBI Taxonomy" id="1266829"/>
    <lineage>
        <taxon>Bacteria</taxon>
        <taxon>Bacillati</taxon>
        <taxon>Actinomycetota</taxon>
        <taxon>Actinomycetes</taxon>
        <taxon>Propionibacteriales</taxon>
        <taxon>Kribbellaceae</taxon>
        <taxon>Kribbella</taxon>
    </lineage>
</organism>
<protein>
    <submittedName>
        <fullName evidence="8">Alpha/beta hydrolase</fullName>
    </submittedName>
</protein>
<feature type="domain" description="Peptidase S33 tripeptidyl aminopeptidase-like C-terminal" evidence="7">
    <location>
        <begin position="406"/>
        <end position="507"/>
    </location>
</feature>
<dbReference type="InterPro" id="IPR029058">
    <property type="entry name" value="AB_hydrolase_fold"/>
</dbReference>
<feature type="chain" id="PRO_5020497159" evidence="5">
    <location>
        <begin position="40"/>
        <end position="533"/>
    </location>
</feature>
<comment type="caution">
    <text evidence="8">The sequence shown here is derived from an EMBL/GenBank/DDBJ whole genome shotgun (WGS) entry which is preliminary data.</text>
</comment>
<dbReference type="PANTHER" id="PTHR43248:SF29">
    <property type="entry name" value="TRIPEPTIDYL AMINOPEPTIDASE"/>
    <property type="match status" value="1"/>
</dbReference>
<accession>A0A4R4Q0U0</accession>
<evidence type="ECO:0000256" key="1">
    <source>
        <dbReference type="ARBA" id="ARBA00010088"/>
    </source>
</evidence>
<keyword evidence="9" id="KW-1185">Reference proteome</keyword>
<feature type="region of interest" description="Disordered" evidence="4">
    <location>
        <begin position="150"/>
        <end position="172"/>
    </location>
</feature>
<sequence length="533" mass="56576">MATLRASAFVQGGCFMRFRLPVVATATLALIAPVVPATAAPPPEPLVFGACPADIAQPFPALTCATLQVPVDYRKPAGATLDLLVTKHAAKAPSKRLGALFVNPGGPGGGGAAYAGTLTRPDATGFTRLQPAVLDAYDVIGFDPRGVSHSSPISCADPSHFPTPQPDPDAPASRDPLWKLWGDYADGCGAKAGALLPHLGTDNVARDMDNIRAALGEQKLNYVGFSYGTYLGSVYSELFRERVGRMILDGNIDPTPRDVWYQASLAQAPAFEKRFTSYLGWVAKYDTVYHLGTAVDQVRANWDKTLAEFRRTPHGVVGAYELLTTAGGVMFSESNWIAFTSALSSYVVGGDDSALVDFAAADTSAASERFNAIFNAVICVDADWPSTRARYERDAARLAKVSQFTWVNVWAGGGACLDWPVPNHTPVHVSGKGLPGILMFNTVGDPSTPYAGALKLHKVLRSSVLVTERDSGKHCVFSNSRALVNTAANDIGTKYLLTGELPPADTSVPGHALPVPTPATLKAPITKVPLLER</sequence>
<evidence type="ECO:0000313" key="9">
    <source>
        <dbReference type="Proteomes" id="UP000295075"/>
    </source>
</evidence>
<dbReference type="EMBL" id="SMKA01000075">
    <property type="protein sequence ID" value="TDC28510.1"/>
    <property type="molecule type" value="Genomic_DNA"/>
</dbReference>
<dbReference type="GO" id="GO:0016787">
    <property type="term" value="F:hydrolase activity"/>
    <property type="evidence" value="ECO:0007669"/>
    <property type="project" value="UniProtKB-KW"/>
</dbReference>
<dbReference type="Proteomes" id="UP000295075">
    <property type="component" value="Unassembled WGS sequence"/>
</dbReference>
<dbReference type="OrthoDB" id="3930934at2"/>
<dbReference type="AlphaFoldDB" id="A0A4R4Q0U0"/>
<evidence type="ECO:0000256" key="2">
    <source>
        <dbReference type="ARBA" id="ARBA00022729"/>
    </source>
</evidence>
<dbReference type="SUPFAM" id="SSF53474">
    <property type="entry name" value="alpha/beta-Hydrolases"/>
    <property type="match status" value="1"/>
</dbReference>
<dbReference type="Pfam" id="PF08386">
    <property type="entry name" value="Abhydrolase_4"/>
    <property type="match status" value="1"/>
</dbReference>
<evidence type="ECO:0000259" key="6">
    <source>
        <dbReference type="Pfam" id="PF00561"/>
    </source>
</evidence>
<proteinExistence type="inferred from homology"/>
<dbReference type="InterPro" id="IPR051601">
    <property type="entry name" value="Serine_prot/Carboxylest_S33"/>
</dbReference>
<dbReference type="InterPro" id="IPR013595">
    <property type="entry name" value="Pept_S33_TAP-like_C"/>
</dbReference>
<reference evidence="8 9" key="1">
    <citation type="submission" date="2019-03" db="EMBL/GenBank/DDBJ databases">
        <title>Draft genome sequences of novel Actinobacteria.</title>
        <authorList>
            <person name="Sahin N."/>
            <person name="Ay H."/>
            <person name="Saygin H."/>
        </authorList>
    </citation>
    <scope>NUCLEOTIDE SEQUENCE [LARGE SCALE GENOMIC DNA]</scope>
    <source>
        <strain evidence="8 9">JCM 30547</strain>
    </source>
</reference>
<keyword evidence="2 5" id="KW-0732">Signal</keyword>
<dbReference type="InterPro" id="IPR000073">
    <property type="entry name" value="AB_hydrolase_1"/>
</dbReference>
<feature type="domain" description="AB hydrolase-1" evidence="6">
    <location>
        <begin position="100"/>
        <end position="311"/>
    </location>
</feature>
<dbReference type="Pfam" id="PF00561">
    <property type="entry name" value="Abhydrolase_1"/>
    <property type="match status" value="1"/>
</dbReference>
<gene>
    <name evidence="8" type="ORF">E1261_18145</name>
</gene>
<keyword evidence="3 8" id="KW-0378">Hydrolase</keyword>
<evidence type="ECO:0000256" key="4">
    <source>
        <dbReference type="SAM" id="MobiDB-lite"/>
    </source>
</evidence>